<sequence length="147" mass="16432">MNIVEINAMILALECGAMSLAQVVSWADELIIEFAVPDDRLFDVSTAKHINDAVIALQAFGDSESQSIVAQKAFHLFSVGIEQSLTSHEQVAQKIYYMALADQIPHEEAEGHMFSFWDELDLANAGVYGNPADIRHELVMFIRRYES</sequence>
<evidence type="ECO:0000313" key="1">
    <source>
        <dbReference type="EMBL" id="KKK86603.1"/>
    </source>
</evidence>
<reference evidence="1" key="1">
    <citation type="journal article" date="2015" name="Nature">
        <title>Complex archaea that bridge the gap between prokaryotes and eukaryotes.</title>
        <authorList>
            <person name="Spang A."/>
            <person name="Saw J.H."/>
            <person name="Jorgensen S.L."/>
            <person name="Zaremba-Niedzwiedzka K."/>
            <person name="Martijn J."/>
            <person name="Lind A.E."/>
            <person name="van Eijk R."/>
            <person name="Schleper C."/>
            <person name="Guy L."/>
            <person name="Ettema T.J."/>
        </authorList>
    </citation>
    <scope>NUCLEOTIDE SEQUENCE</scope>
</reference>
<name>A0A0F8YYW6_9ZZZZ</name>
<comment type="caution">
    <text evidence="1">The sequence shown here is derived from an EMBL/GenBank/DDBJ whole genome shotgun (WGS) entry which is preliminary data.</text>
</comment>
<dbReference type="AlphaFoldDB" id="A0A0F8YYW6"/>
<gene>
    <name evidence="1" type="ORF">LCGC14_2761610</name>
</gene>
<organism evidence="1">
    <name type="scientific">marine sediment metagenome</name>
    <dbReference type="NCBI Taxonomy" id="412755"/>
    <lineage>
        <taxon>unclassified sequences</taxon>
        <taxon>metagenomes</taxon>
        <taxon>ecological metagenomes</taxon>
    </lineage>
</organism>
<accession>A0A0F8YYW6</accession>
<proteinExistence type="predicted"/>
<dbReference type="EMBL" id="LAZR01050771">
    <property type="protein sequence ID" value="KKK86603.1"/>
    <property type="molecule type" value="Genomic_DNA"/>
</dbReference>
<protein>
    <submittedName>
        <fullName evidence="1">Uncharacterized protein</fullName>
    </submittedName>
</protein>